<comment type="subcellular location">
    <subcellularLocation>
        <location evidence="1">Cell membrane</location>
        <topology evidence="1">Peripheral membrane protein</topology>
    </subcellularLocation>
</comment>
<protein>
    <recommendedName>
        <fullName evidence="3">PGG domain-containing protein</fullName>
    </recommendedName>
</protein>
<dbReference type="SUPFAM" id="SSF48403">
    <property type="entry name" value="Ankyrin repeat"/>
    <property type="match status" value="1"/>
</dbReference>
<evidence type="ECO:0000256" key="1">
    <source>
        <dbReference type="ARBA" id="ARBA00004202"/>
    </source>
</evidence>
<name>V7BSK1_PHAVU</name>
<evidence type="ECO:0000313" key="5">
    <source>
        <dbReference type="Proteomes" id="UP000000226"/>
    </source>
</evidence>
<feature type="transmembrane region" description="Helical" evidence="2">
    <location>
        <begin position="267"/>
        <end position="293"/>
    </location>
</feature>
<reference evidence="5" key="1">
    <citation type="journal article" date="2014" name="Nat. Genet.">
        <title>A reference genome for common bean and genome-wide analysis of dual domestications.</title>
        <authorList>
            <person name="Schmutz J."/>
            <person name="McClean P.E."/>
            <person name="Mamidi S."/>
            <person name="Wu G.A."/>
            <person name="Cannon S.B."/>
            <person name="Grimwood J."/>
            <person name="Jenkins J."/>
            <person name="Shu S."/>
            <person name="Song Q."/>
            <person name="Chavarro C."/>
            <person name="Torres-Torres M."/>
            <person name="Geffroy V."/>
            <person name="Moghaddam S.M."/>
            <person name="Gao D."/>
            <person name="Abernathy B."/>
            <person name="Barry K."/>
            <person name="Blair M."/>
            <person name="Brick M.A."/>
            <person name="Chovatia M."/>
            <person name="Gepts P."/>
            <person name="Goodstein D.M."/>
            <person name="Gonzales M."/>
            <person name="Hellsten U."/>
            <person name="Hyten D.L."/>
            <person name="Jia G."/>
            <person name="Kelly J.D."/>
            <person name="Kudrna D."/>
            <person name="Lee R."/>
            <person name="Richard M.M."/>
            <person name="Miklas P.N."/>
            <person name="Osorno J.M."/>
            <person name="Rodrigues J."/>
            <person name="Thareau V."/>
            <person name="Urrea C.A."/>
            <person name="Wang M."/>
            <person name="Yu Y."/>
            <person name="Zhang M."/>
            <person name="Wing R.A."/>
            <person name="Cregan P.B."/>
            <person name="Rokhsar D.S."/>
            <person name="Jackson S.A."/>
        </authorList>
    </citation>
    <scope>NUCLEOTIDE SEQUENCE [LARGE SCALE GENOMIC DNA]</scope>
    <source>
        <strain evidence="5">cv. G19833</strain>
    </source>
</reference>
<dbReference type="eggNOG" id="KOG0504">
    <property type="taxonomic scope" value="Eukaryota"/>
</dbReference>
<keyword evidence="5" id="KW-1185">Reference proteome</keyword>
<dbReference type="PANTHER" id="PTHR24177:SF473">
    <property type="entry name" value="PROTEIN, PUTATIVE-RELATED"/>
    <property type="match status" value="1"/>
</dbReference>
<dbReference type="STRING" id="3885.V7BSK1"/>
<proteinExistence type="predicted"/>
<dbReference type="OMA" id="WILYVIC"/>
<evidence type="ECO:0000256" key="2">
    <source>
        <dbReference type="SAM" id="Phobius"/>
    </source>
</evidence>
<feature type="domain" description="PGG" evidence="3">
    <location>
        <begin position="177"/>
        <end position="291"/>
    </location>
</feature>
<dbReference type="EMBL" id="CM002293">
    <property type="protein sequence ID" value="ESW19998.1"/>
    <property type="molecule type" value="Genomic_DNA"/>
</dbReference>
<keyword evidence="2" id="KW-0812">Transmembrane</keyword>
<dbReference type="Pfam" id="PF13962">
    <property type="entry name" value="PGG"/>
    <property type="match status" value="1"/>
</dbReference>
<dbReference type="PANTHER" id="PTHR24177">
    <property type="entry name" value="CASKIN"/>
    <property type="match status" value="1"/>
</dbReference>
<dbReference type="GO" id="GO:0005886">
    <property type="term" value="C:plasma membrane"/>
    <property type="evidence" value="ECO:0007669"/>
    <property type="project" value="UniProtKB-SubCell"/>
</dbReference>
<keyword evidence="2" id="KW-0472">Membrane</keyword>
<accession>V7BSK1</accession>
<dbReference type="InterPro" id="IPR026961">
    <property type="entry name" value="PGG_dom"/>
</dbReference>
<feature type="transmembrane region" description="Helical" evidence="2">
    <location>
        <begin position="299"/>
        <end position="317"/>
    </location>
</feature>
<dbReference type="Gene3D" id="1.25.40.20">
    <property type="entry name" value="Ankyrin repeat-containing domain"/>
    <property type="match status" value="1"/>
</dbReference>
<keyword evidence="2" id="KW-1133">Transmembrane helix</keyword>
<dbReference type="Gramene" id="ESW19998">
    <property type="protein sequence ID" value="ESW19998"/>
    <property type="gene ID" value="PHAVU_006G172500g"/>
</dbReference>
<dbReference type="OrthoDB" id="1427188at2759"/>
<dbReference type="InterPro" id="IPR036770">
    <property type="entry name" value="Ankyrin_rpt-contain_sf"/>
</dbReference>
<evidence type="ECO:0000259" key="3">
    <source>
        <dbReference type="Pfam" id="PF13962"/>
    </source>
</evidence>
<evidence type="ECO:0000313" key="4">
    <source>
        <dbReference type="EMBL" id="ESW19998.1"/>
    </source>
</evidence>
<dbReference type="Proteomes" id="UP000000226">
    <property type="component" value="Chromosome 6"/>
</dbReference>
<organism evidence="4 5">
    <name type="scientific">Phaseolus vulgaris</name>
    <name type="common">Kidney bean</name>
    <name type="synonym">French bean</name>
    <dbReference type="NCBI Taxonomy" id="3885"/>
    <lineage>
        <taxon>Eukaryota</taxon>
        <taxon>Viridiplantae</taxon>
        <taxon>Streptophyta</taxon>
        <taxon>Embryophyta</taxon>
        <taxon>Tracheophyta</taxon>
        <taxon>Spermatophyta</taxon>
        <taxon>Magnoliopsida</taxon>
        <taxon>eudicotyledons</taxon>
        <taxon>Gunneridae</taxon>
        <taxon>Pentapetalae</taxon>
        <taxon>rosids</taxon>
        <taxon>fabids</taxon>
        <taxon>Fabales</taxon>
        <taxon>Fabaceae</taxon>
        <taxon>Papilionoideae</taxon>
        <taxon>50 kb inversion clade</taxon>
        <taxon>NPAAA clade</taxon>
        <taxon>indigoferoid/millettioid clade</taxon>
        <taxon>Phaseoleae</taxon>
        <taxon>Phaseolus</taxon>
    </lineage>
</organism>
<gene>
    <name evidence="4" type="ORF">PHAVU_006G172500g</name>
</gene>
<feature type="transmembrane region" description="Helical" evidence="2">
    <location>
        <begin position="220"/>
        <end position="246"/>
    </location>
</feature>
<dbReference type="AlphaFoldDB" id="V7BSK1"/>
<sequence length="425" mass="48204">MAVICEDTIGHQNSVGSVCNGREKEKDTFNAQLSKAMFNAAKSGNTNILELILKHYPNFLFEVSSCKQSLLHIAILHRQRSVYKLILKNEVAKNVLTKLVDSKGNNVLHLAGEMEQAEKQSKLSTQNVLMSSEEKWFKDVEKIVPRAMKTMKNNEGLTPKELFYKRHEKLHKESISELQATANTLLVVATLVITLGITGGMTVPVEDIDGTRTPFFSRKIWYTFFFLSLANGTCFCVSSMMFYGSVILPSSWEKPKEESVRLRQTKLVFGNVALFSSLGLMFVALVSGCVLVFEFLSSWILYVICALGLLVLVVHVTPDFKRLIGIAYSLLFYLEEAHTTIFWLIKFIGNEDIVRSLFKGMEEEKESLNYAKMSTTMFDAAKSGNIMILKSLLNNHPYLLFEVDSTNKETYFTLLFYIDKKLYTN</sequence>
<feature type="transmembrane region" description="Helical" evidence="2">
    <location>
        <begin position="180"/>
        <end position="200"/>
    </location>
</feature>